<keyword evidence="12" id="KW-1185">Reference proteome</keyword>
<accession>A0A366H9D0</accession>
<protein>
    <recommendedName>
        <fullName evidence="3">Type II secretion system protein N</fullName>
    </recommendedName>
    <alternativeName>
        <fullName evidence="10">General secretion pathway protein N</fullName>
    </alternativeName>
</protein>
<dbReference type="GO" id="GO:0015627">
    <property type="term" value="C:type II protein secretion system complex"/>
    <property type="evidence" value="ECO:0007669"/>
    <property type="project" value="InterPro"/>
</dbReference>
<dbReference type="EMBL" id="QNRQ01000006">
    <property type="protein sequence ID" value="RBP38878.1"/>
    <property type="molecule type" value="Genomic_DNA"/>
</dbReference>
<dbReference type="AlphaFoldDB" id="A0A366H9D0"/>
<evidence type="ECO:0000256" key="7">
    <source>
        <dbReference type="ARBA" id="ARBA00022692"/>
    </source>
</evidence>
<name>A0A366H9D0_9BURK</name>
<reference evidence="11 12" key="1">
    <citation type="submission" date="2018-06" db="EMBL/GenBank/DDBJ databases">
        <title>Genomic Encyclopedia of Type Strains, Phase IV (KMG-IV): sequencing the most valuable type-strain genomes for metagenomic binning, comparative biology and taxonomic classification.</title>
        <authorList>
            <person name="Goeker M."/>
        </authorList>
    </citation>
    <scope>NUCLEOTIDE SEQUENCE [LARGE SCALE GENOMIC DNA]</scope>
    <source>
        <strain evidence="11 12">DSM 25520</strain>
    </source>
</reference>
<keyword evidence="9" id="KW-0472">Membrane</keyword>
<evidence type="ECO:0000313" key="11">
    <source>
        <dbReference type="EMBL" id="RBP38878.1"/>
    </source>
</evidence>
<dbReference type="GO" id="GO:0005886">
    <property type="term" value="C:plasma membrane"/>
    <property type="evidence" value="ECO:0007669"/>
    <property type="project" value="UniProtKB-SubCell"/>
</dbReference>
<dbReference type="InterPro" id="IPR022792">
    <property type="entry name" value="T2SS_protein-GspN"/>
</dbReference>
<keyword evidence="7" id="KW-0812">Transmembrane</keyword>
<comment type="caution">
    <text evidence="11">The sequence shown here is derived from an EMBL/GenBank/DDBJ whole genome shotgun (WGS) entry which is preliminary data.</text>
</comment>
<dbReference type="PROSITE" id="PS51257">
    <property type="entry name" value="PROKAR_LIPOPROTEIN"/>
    <property type="match status" value="1"/>
</dbReference>
<proteinExistence type="inferred from homology"/>
<organism evidence="11 12">
    <name type="scientific">Eoetvoesiella caeni</name>
    <dbReference type="NCBI Taxonomy" id="645616"/>
    <lineage>
        <taxon>Bacteria</taxon>
        <taxon>Pseudomonadati</taxon>
        <taxon>Pseudomonadota</taxon>
        <taxon>Betaproteobacteria</taxon>
        <taxon>Burkholderiales</taxon>
        <taxon>Alcaligenaceae</taxon>
        <taxon>Eoetvoesiella</taxon>
    </lineage>
</organism>
<dbReference type="Proteomes" id="UP000253628">
    <property type="component" value="Unassembled WGS sequence"/>
</dbReference>
<keyword evidence="5" id="KW-1003">Cell membrane</keyword>
<evidence type="ECO:0000256" key="6">
    <source>
        <dbReference type="ARBA" id="ARBA00022519"/>
    </source>
</evidence>
<evidence type="ECO:0000256" key="4">
    <source>
        <dbReference type="ARBA" id="ARBA00022448"/>
    </source>
</evidence>
<dbReference type="Pfam" id="PF01203">
    <property type="entry name" value="T2SSN"/>
    <property type="match status" value="1"/>
</dbReference>
<evidence type="ECO:0000256" key="2">
    <source>
        <dbReference type="ARBA" id="ARBA00007208"/>
    </source>
</evidence>
<evidence type="ECO:0000313" key="12">
    <source>
        <dbReference type="Proteomes" id="UP000253628"/>
    </source>
</evidence>
<keyword evidence="4" id="KW-0813">Transport</keyword>
<evidence type="ECO:0000256" key="8">
    <source>
        <dbReference type="ARBA" id="ARBA00022927"/>
    </source>
</evidence>
<keyword evidence="6" id="KW-0997">Cell inner membrane</keyword>
<evidence type="ECO:0000256" key="10">
    <source>
        <dbReference type="ARBA" id="ARBA00030772"/>
    </source>
</evidence>
<comment type="subcellular location">
    <subcellularLocation>
        <location evidence="1">Cell inner membrane</location>
    </subcellularLocation>
</comment>
<comment type="similarity">
    <text evidence="2">Belongs to the GSP N family.</text>
</comment>
<evidence type="ECO:0000256" key="9">
    <source>
        <dbReference type="ARBA" id="ARBA00023136"/>
    </source>
</evidence>
<evidence type="ECO:0000256" key="5">
    <source>
        <dbReference type="ARBA" id="ARBA00022475"/>
    </source>
</evidence>
<dbReference type="GO" id="GO:0015628">
    <property type="term" value="P:protein secretion by the type II secretion system"/>
    <property type="evidence" value="ECO:0007669"/>
    <property type="project" value="InterPro"/>
</dbReference>
<sequence>MNRRVIFSVAGLILLACCAALAVLPARWIMAMLPTAWPLAVVNASGTVWSGSATLAIGTASHRRTIAEPLRWHLSIADGPKLLVSHPWLGGPLAVTPAWLGLAVSGQTLQLPAPVLATLDARIAAVGPGGELLLQWPATVIGRSSRPPGTTLLNVQWRNAASALAPIRPLGDYALILKQADQGRADVVLSTRQGPLMLNGTGILDRKGGFQFDGTAQTDPTASTDTHAVLRDLLATLGPHRNNQTLLRFR</sequence>
<gene>
    <name evidence="11" type="ORF">DFR37_106173</name>
</gene>
<evidence type="ECO:0000256" key="1">
    <source>
        <dbReference type="ARBA" id="ARBA00004533"/>
    </source>
</evidence>
<evidence type="ECO:0000256" key="3">
    <source>
        <dbReference type="ARBA" id="ARBA00021563"/>
    </source>
</evidence>
<keyword evidence="8" id="KW-0653">Protein transport</keyword>